<dbReference type="InterPro" id="IPR001680">
    <property type="entry name" value="WD40_rpt"/>
</dbReference>
<keyword evidence="9" id="KW-1185">Reference proteome</keyword>
<accession>A0ABQ8SMJ6</accession>
<name>A0ABQ8SMJ6_PERAM</name>
<evidence type="ECO:0000256" key="3">
    <source>
        <dbReference type="ARBA" id="ARBA00023235"/>
    </source>
</evidence>
<dbReference type="InterPro" id="IPR046347">
    <property type="entry name" value="bZIP_sf"/>
</dbReference>
<dbReference type="Gene3D" id="1.20.5.170">
    <property type="match status" value="1"/>
</dbReference>
<dbReference type="Pfam" id="PF03957">
    <property type="entry name" value="Jun"/>
    <property type="match status" value="1"/>
</dbReference>
<dbReference type="Gene3D" id="2.40.100.10">
    <property type="entry name" value="Cyclophilin-like"/>
    <property type="match status" value="1"/>
</dbReference>
<evidence type="ECO:0000256" key="2">
    <source>
        <dbReference type="ARBA" id="ARBA00023110"/>
    </source>
</evidence>
<dbReference type="PANTHER" id="PTHR45625">
    <property type="entry name" value="PEPTIDYL-PROLYL CIS-TRANS ISOMERASE-RELATED"/>
    <property type="match status" value="1"/>
</dbReference>
<dbReference type="Gene3D" id="2.130.10.10">
    <property type="entry name" value="YVTN repeat-like/Quinoprotein amine dehydrogenase"/>
    <property type="match status" value="1"/>
</dbReference>
<evidence type="ECO:0000313" key="8">
    <source>
        <dbReference type="EMBL" id="KAJ4435387.1"/>
    </source>
</evidence>
<dbReference type="InterPro" id="IPR036322">
    <property type="entry name" value="WD40_repeat_dom_sf"/>
</dbReference>
<dbReference type="PRINTS" id="PR00153">
    <property type="entry name" value="CSAPPISMRASE"/>
</dbReference>
<dbReference type="EC" id="5.2.1.8" evidence="1"/>
<dbReference type="InterPro" id="IPR004827">
    <property type="entry name" value="bZIP"/>
</dbReference>
<feature type="domain" description="BZIP" evidence="7">
    <location>
        <begin position="959"/>
        <end position="995"/>
    </location>
</feature>
<proteinExistence type="predicted"/>
<gene>
    <name evidence="8" type="ORF">ANN_18001</name>
</gene>
<organism evidence="8 9">
    <name type="scientific">Periplaneta americana</name>
    <name type="common">American cockroach</name>
    <name type="synonym">Blatta americana</name>
    <dbReference type="NCBI Taxonomy" id="6978"/>
    <lineage>
        <taxon>Eukaryota</taxon>
        <taxon>Metazoa</taxon>
        <taxon>Ecdysozoa</taxon>
        <taxon>Arthropoda</taxon>
        <taxon>Hexapoda</taxon>
        <taxon>Insecta</taxon>
        <taxon>Pterygota</taxon>
        <taxon>Neoptera</taxon>
        <taxon>Polyneoptera</taxon>
        <taxon>Dictyoptera</taxon>
        <taxon>Blattodea</taxon>
        <taxon>Blattoidea</taxon>
        <taxon>Blattidae</taxon>
        <taxon>Blattinae</taxon>
        <taxon>Periplaneta</taxon>
    </lineage>
</organism>
<dbReference type="InterPro" id="IPR002130">
    <property type="entry name" value="Cyclophilin-type_PPIase_dom"/>
</dbReference>
<evidence type="ECO:0000256" key="5">
    <source>
        <dbReference type="SAM" id="MobiDB-lite"/>
    </source>
</evidence>
<dbReference type="InterPro" id="IPR000477">
    <property type="entry name" value="RT_dom"/>
</dbReference>
<protein>
    <recommendedName>
        <fullName evidence="1">peptidylprolyl isomerase</fullName>
        <ecNumber evidence="1">5.2.1.8</ecNumber>
    </recommendedName>
</protein>
<dbReference type="PROSITE" id="PS50217">
    <property type="entry name" value="BZIP"/>
    <property type="match status" value="1"/>
</dbReference>
<keyword evidence="4" id="KW-0853">WD repeat</keyword>
<dbReference type="InterPro" id="IPR044666">
    <property type="entry name" value="Cyclophilin_A-like"/>
</dbReference>
<feature type="compositionally biased region" description="Basic and acidic residues" evidence="5">
    <location>
        <begin position="1"/>
        <end position="10"/>
    </location>
</feature>
<feature type="domain" description="PPIase cyclophilin-type" evidence="6">
    <location>
        <begin position="579"/>
        <end position="734"/>
    </location>
</feature>
<dbReference type="EMBL" id="JAJSOF020000023">
    <property type="protein sequence ID" value="KAJ4435387.1"/>
    <property type="molecule type" value="Genomic_DNA"/>
</dbReference>
<feature type="repeat" description="WD" evidence="4">
    <location>
        <begin position="102"/>
        <end position="143"/>
    </location>
</feature>
<comment type="caution">
    <text evidence="8">The sequence shown here is derived from an EMBL/GenBank/DDBJ whole genome shotgun (WGS) entry which is preliminary data.</text>
</comment>
<dbReference type="Pfam" id="PF00170">
    <property type="entry name" value="bZIP_1"/>
    <property type="match status" value="1"/>
</dbReference>
<feature type="region of interest" description="Disordered" evidence="5">
    <location>
        <begin position="1"/>
        <end position="28"/>
    </location>
</feature>
<dbReference type="Pfam" id="PF00078">
    <property type="entry name" value="RVT_1"/>
    <property type="match status" value="1"/>
</dbReference>
<dbReference type="SUPFAM" id="SSF57959">
    <property type="entry name" value="Leucine zipper domain"/>
    <property type="match status" value="1"/>
</dbReference>
<sequence length="1460" mass="165248">MSEGAKRSYESSDDSSENSSDGWIGPMPSEAAKQKKRKILKHEQLYLDNLPSAESYERSYMHRDVVTHIVVTKTDFIVTGSFDGHIKFWKKLEESIEFVKHFRSHLGPIQDLAANSNGTFLCSISNDKSLKVFDVINFDMINMMRLDYVPLCCEWIHCPGDAIPTLAVSDADTNKIYIYDGQGTNVHLHVFEKLHTKPVVIIKYNPVFEVALSVDRAGILEYWTGPKTEYKFPKCVSFESKLDTDLFEFAKSKTFPSGLSFSPDGTRFATLSGDRKLQKFRVVFTRKPKVARCTLLFVLRNPSVAKVATTGGCESVHTQGATFAAAVMLQVRVFKFQTGKLSKVFDESLQRFSELQQVRQQLPNMEFGRRMAAERDLEKSEAINLGNIIFDESGNFVLYATMLGVKVVNLYTNRCVKIIGKPENLRPLKLALFQGRARKSRAAVTVEMEASENPTLDSLRSDPTLFCTAFKKNRFYMFTRREPEDTKSQDADRDIFNEKPSKEDIISATESSAATRNLPNEIEHCIKQLPITFDCSERISSQKLRKALREDSFHQWSKLKSKGLGVVLYSHWKKGVQRLYDSAVIHTSLGDIHLKLFAKECPRAVENFCVHSKNGYYNGHIFHRVIKGFMVQTGDPTGTGTGGESIWGGEFEDEFHPNLRHDRPYTLSMANAGPNTNGSQFFVTVIPTPWLDNKHTVFGRVVKGMEVVQNISTSKTNPKTDKPYDDIQIWRLHIKCEEEDARLMVRNCSNPKMETTFYEDQSFQHRLNGDVNQLKRSMTLDLNASRGPAKRPKFNPAVTAAPVLSSPDLNMLKLGSPELEKLIIAQQNGLVTTTPTPTTQILFPRTVTEEQEMYARGFVDALNELHTSDSSQMSSGGGLQPVDVPVTSSGTGVGVTYTTLEPHGQVVISQANSFSPISSAGYNILSPDSAIIVKDEPQTVPSLGSTPPLSPINMECQEKIKLERKRQRNRIAASKCRRRKLERISRLEDKVKLLKVYVLLLVMKIKCGNFDSYRSKRLDLYRVHTYIATLTFVRDRAYLLAFRTKPIRGQSPNYNRQYRYSANLIFQSLMLAGNEFQSLGRAIVKEDEYEERNSRTKLHTTWSTVLPRTISQNSRMRTSGLLQCNNQLRMDVYAVFHQCAGDEGTHRLEGADKVEQTLCEYPIRNVEDNRESLELNELHQLLVYADDVNMLGENPQTIRDNTGILLEASKEIGLEVNPEKTKYMIMSRDGNIVRNGNINIGNLSFEEVEKFKYLGATVTNINDIREEIKHRINMGNACYYSVEKLLSSSLLSKNLKVRIYKTVILPVVLYGCETWTLTLREEHRLRVFENKNQGRICSQSRLTVIVNSIESVSIVRSRNMVAFSNKERAFNIESYFRTDHDATASTVNAVFSPFCTIPKGNCSNSVESASVYPSVQENCTRYRMKWTRSRPTLQGLVAHITKTVLPVRGGGGGTSHKSRQ</sequence>
<evidence type="ECO:0000259" key="7">
    <source>
        <dbReference type="PROSITE" id="PS50217"/>
    </source>
</evidence>
<dbReference type="SUPFAM" id="SSF50978">
    <property type="entry name" value="WD40 repeat-like"/>
    <property type="match status" value="1"/>
</dbReference>
<evidence type="ECO:0000313" key="9">
    <source>
        <dbReference type="Proteomes" id="UP001148838"/>
    </source>
</evidence>
<evidence type="ECO:0000256" key="1">
    <source>
        <dbReference type="ARBA" id="ARBA00013194"/>
    </source>
</evidence>
<reference evidence="8 9" key="1">
    <citation type="journal article" date="2022" name="Allergy">
        <title>Genome assembly and annotation of Periplaneta americana reveal a comprehensive cockroach allergen profile.</title>
        <authorList>
            <person name="Wang L."/>
            <person name="Xiong Q."/>
            <person name="Saelim N."/>
            <person name="Wang L."/>
            <person name="Nong W."/>
            <person name="Wan A.T."/>
            <person name="Shi M."/>
            <person name="Liu X."/>
            <person name="Cao Q."/>
            <person name="Hui J.H.L."/>
            <person name="Sookrung N."/>
            <person name="Leung T.F."/>
            <person name="Tungtrongchitr A."/>
            <person name="Tsui S.K.W."/>
        </authorList>
    </citation>
    <scope>NUCLEOTIDE SEQUENCE [LARGE SCALE GENOMIC DNA]</scope>
    <source>
        <strain evidence="8">PWHHKU_190912</strain>
    </source>
</reference>
<dbReference type="PROSITE" id="PS50082">
    <property type="entry name" value="WD_REPEATS_2"/>
    <property type="match status" value="1"/>
</dbReference>
<dbReference type="SUPFAM" id="SSF50891">
    <property type="entry name" value="Cyclophilin-like"/>
    <property type="match status" value="1"/>
</dbReference>
<dbReference type="CDD" id="cd14696">
    <property type="entry name" value="bZIP_Jun"/>
    <property type="match status" value="1"/>
</dbReference>
<dbReference type="InterPro" id="IPR015943">
    <property type="entry name" value="WD40/YVTN_repeat-like_dom_sf"/>
</dbReference>
<keyword evidence="2" id="KW-0697">Rotamase</keyword>
<dbReference type="PANTHER" id="PTHR45625:SF4">
    <property type="entry name" value="PEPTIDYLPROLYL ISOMERASE DOMAIN AND WD REPEAT-CONTAINING PROTEIN 1"/>
    <property type="match status" value="1"/>
</dbReference>
<evidence type="ECO:0000256" key="4">
    <source>
        <dbReference type="PROSITE-ProRule" id="PRU00221"/>
    </source>
</evidence>
<keyword evidence="3" id="KW-0413">Isomerase</keyword>
<dbReference type="SMART" id="SM00320">
    <property type="entry name" value="WD40"/>
    <property type="match status" value="4"/>
</dbReference>
<dbReference type="InterPro" id="IPR005643">
    <property type="entry name" value="JNK"/>
</dbReference>
<dbReference type="PROSITE" id="PS50072">
    <property type="entry name" value="CSA_PPIASE_2"/>
    <property type="match status" value="1"/>
</dbReference>
<dbReference type="CDD" id="cd01927">
    <property type="entry name" value="cyclophilin_WD40"/>
    <property type="match status" value="1"/>
</dbReference>
<evidence type="ECO:0000259" key="6">
    <source>
        <dbReference type="PROSITE" id="PS50072"/>
    </source>
</evidence>
<dbReference type="PROSITE" id="PS00036">
    <property type="entry name" value="BZIP_BASIC"/>
    <property type="match status" value="1"/>
</dbReference>
<dbReference type="Pfam" id="PF00400">
    <property type="entry name" value="WD40"/>
    <property type="match status" value="1"/>
</dbReference>
<dbReference type="Pfam" id="PF00160">
    <property type="entry name" value="Pro_isomerase"/>
    <property type="match status" value="1"/>
</dbReference>
<dbReference type="SMART" id="SM00338">
    <property type="entry name" value="BRLZ"/>
    <property type="match status" value="1"/>
</dbReference>
<dbReference type="InterPro" id="IPR029000">
    <property type="entry name" value="Cyclophilin-like_dom_sf"/>
</dbReference>
<dbReference type="Proteomes" id="UP001148838">
    <property type="component" value="Unassembled WGS sequence"/>
</dbReference>